<dbReference type="STRING" id="1868482.ENSTSYP00000001122"/>
<comment type="similarity">
    <text evidence="11">Belongs to the LRRCC1 family.</text>
</comment>
<dbReference type="InterPro" id="IPR001611">
    <property type="entry name" value="Leu-rich_rpt"/>
</dbReference>
<reference evidence="16" key="1">
    <citation type="submission" date="2025-08" db="UniProtKB">
        <authorList>
            <consortium name="RefSeq"/>
        </authorList>
    </citation>
    <scope>IDENTIFICATION</scope>
</reference>
<dbReference type="GeneID" id="103267639"/>
<feature type="coiled-coil region" evidence="13">
    <location>
        <begin position="481"/>
        <end position="561"/>
    </location>
</feature>
<dbReference type="PROSITE" id="PS51450">
    <property type="entry name" value="LRR"/>
    <property type="match status" value="4"/>
</dbReference>
<keyword evidence="5" id="KW-0677">Repeat</keyword>
<keyword evidence="3" id="KW-0433">Leucine-rich repeat</keyword>
<accession>A0A1U7U007</accession>
<keyword evidence="2" id="KW-0963">Cytoplasm</keyword>
<evidence type="ECO:0000256" key="3">
    <source>
        <dbReference type="ARBA" id="ARBA00022614"/>
    </source>
</evidence>
<evidence type="ECO:0000256" key="1">
    <source>
        <dbReference type="ARBA" id="ARBA00004114"/>
    </source>
</evidence>
<dbReference type="GO" id="GO:0005814">
    <property type="term" value="C:centriole"/>
    <property type="evidence" value="ECO:0007669"/>
    <property type="project" value="UniProtKB-SubCell"/>
</dbReference>
<keyword evidence="9" id="KW-0131">Cell cycle</keyword>
<evidence type="ECO:0000256" key="13">
    <source>
        <dbReference type="SAM" id="Coils"/>
    </source>
</evidence>
<evidence type="ECO:0000256" key="5">
    <source>
        <dbReference type="ARBA" id="ARBA00022737"/>
    </source>
</evidence>
<dbReference type="InterPro" id="IPR032675">
    <property type="entry name" value="LRR_dom_sf"/>
</dbReference>
<dbReference type="FunFam" id="3.80.10.10:FF:000171">
    <property type="entry name" value="Leucine rich repeat and coiled-coil centrosomal protein 1"/>
    <property type="match status" value="1"/>
</dbReference>
<keyword evidence="4" id="KW-0132">Cell division</keyword>
<evidence type="ECO:0000256" key="12">
    <source>
        <dbReference type="ARBA" id="ARBA00067351"/>
    </source>
</evidence>
<keyword evidence="6" id="KW-0498">Mitosis</keyword>
<dbReference type="GO" id="GO:0051301">
    <property type="term" value="P:cell division"/>
    <property type="evidence" value="ECO:0007669"/>
    <property type="project" value="UniProtKB-KW"/>
</dbReference>
<evidence type="ECO:0000256" key="7">
    <source>
        <dbReference type="ARBA" id="ARBA00023054"/>
    </source>
</evidence>
<feature type="compositionally biased region" description="Basic and acidic residues" evidence="14">
    <location>
        <begin position="313"/>
        <end position="325"/>
    </location>
</feature>
<keyword evidence="15" id="KW-1185">Reference proteome</keyword>
<dbReference type="Proteomes" id="UP000189704">
    <property type="component" value="Unplaced"/>
</dbReference>
<feature type="coiled-coil region" evidence="13">
    <location>
        <begin position="779"/>
        <end position="943"/>
    </location>
</feature>
<keyword evidence="8" id="KW-0206">Cytoskeleton</keyword>
<dbReference type="SMART" id="SM00365">
    <property type="entry name" value="LRR_SD22"/>
    <property type="match status" value="3"/>
</dbReference>
<comment type="function">
    <text evidence="10">Required for the organization of the mitotic spindle. Maintains the structural integrity of centrosomes during mitosis.</text>
</comment>
<organism evidence="15 16">
    <name type="scientific">Carlito syrichta</name>
    <name type="common">Philippine tarsier</name>
    <name type="synonym">Tarsius syrichta</name>
    <dbReference type="NCBI Taxonomy" id="1868482"/>
    <lineage>
        <taxon>Eukaryota</taxon>
        <taxon>Metazoa</taxon>
        <taxon>Chordata</taxon>
        <taxon>Craniata</taxon>
        <taxon>Vertebrata</taxon>
        <taxon>Euteleostomi</taxon>
        <taxon>Mammalia</taxon>
        <taxon>Eutheria</taxon>
        <taxon>Euarchontoglires</taxon>
        <taxon>Primates</taxon>
        <taxon>Haplorrhini</taxon>
        <taxon>Tarsiiformes</taxon>
        <taxon>Tarsiidae</taxon>
        <taxon>Carlito</taxon>
    </lineage>
</organism>
<dbReference type="KEGG" id="csyr:103267639"/>
<dbReference type="Gene3D" id="3.80.10.10">
    <property type="entry name" value="Ribonuclease Inhibitor"/>
    <property type="match status" value="2"/>
</dbReference>
<evidence type="ECO:0000256" key="2">
    <source>
        <dbReference type="ARBA" id="ARBA00022490"/>
    </source>
</evidence>
<feature type="coiled-coil region" evidence="13">
    <location>
        <begin position="599"/>
        <end position="637"/>
    </location>
</feature>
<dbReference type="CTD" id="85444"/>
<sequence length="1027" mass="118784">MEAAVETEIENEDGDSSCGDVCFMDKGLRSISELSLDSTLNAINLHCNNISKIEAIGHIWNLQHLDLSSNQISQIEGLNTLTKLCTLNLSCNLITRIEGLEELVNLTRLNLSYNHIHDLSGLIPLHGIKHKLRYIDLHSNCIDSIHHLLQCTVGLHFLTNLILEKDGEDNPVCRLPGYRAVILQTLPQLRILDCKNIFGEPVNLAEINSSRLQCLEGLLDNLVSTDSPPNISEDEIIDSMPVVTAPIEESAPLEQFASTPADTVLTSFISVCPSSEQEKINHESDLQNELKLQKLDSQILQLLNETSNSIDNVPEKDLRPKRDTDITSESDYGNRKECNRKVPRRSKIPYYSKTIQTIKHHSKNYNSFGSCNRKMKQPYFRELYVRSSLESCHMLRESQEPKTEIIKVDKSGEDDSTYRSLVEQLDQEREKRWKAEQAEKKLMDYIEELHKYANEKEDIHNLALLTTDRLKEIIFKERNSKGQLEVVVHRLQNEIKKLTIELINARNQQKDHHKHLRTLEKALEKMERQKGQQQAAQIRLIQEVELKASAADREINLLRTSLCQEKEQVQQLHELLALKEEEHRKELETREFFSDAEFRDALAKEIAKEERKHEQVVKEYQEKVGVLSQQYMDLENEFRFALTIEARRFQDVKDGFENVATELAKSKHALTWAQRKEDESSSLIKDLTCMVKEQKTKLAEVSKLKQEAAANLQNQINTLEILIEDDKQKSIQIELLKHEKVQLISELAAKESLIFGLRTERKVWGHELAQQGSSLAQNRGKLEAQIESLCKENECLRKANESDSDTLRIKSKIIEDQTETIKKLKDCLQEKDEHIKRLQEQITEIEKCTQEQLDEKSSQLDDVLEKLEKHNERKGKLKQQLKEKELELEEIRKAYSTLNQKWRDKGELLCHLETQVKEVKDKFENKEKKLKAERDKSIELQKDAIEKLHNMDDAFKKQVDAIVEAHQAEISQMASEKQKCIDSANLKVHQIEEEMRELLEETGKNKKAMEVKIKQLAFALSEIQQDM</sequence>
<evidence type="ECO:0000256" key="9">
    <source>
        <dbReference type="ARBA" id="ARBA00023306"/>
    </source>
</evidence>
<evidence type="ECO:0000313" key="16">
    <source>
        <dbReference type="RefSeq" id="XP_008063415.1"/>
    </source>
</evidence>
<evidence type="ECO:0000256" key="14">
    <source>
        <dbReference type="SAM" id="MobiDB-lite"/>
    </source>
</evidence>
<dbReference type="PANTHER" id="PTHR15454">
    <property type="entry name" value="NISCHARIN RELATED"/>
    <property type="match status" value="1"/>
</dbReference>
<comment type="subcellular location">
    <subcellularLocation>
        <location evidence="1">Cytoplasm</location>
        <location evidence="1">Cytoskeleton</location>
        <location evidence="1">Microtubule organizing center</location>
        <location evidence="1">Centrosome</location>
        <location evidence="1">Centriole</location>
    </subcellularLocation>
</comment>
<proteinExistence type="inferred from homology"/>
<evidence type="ECO:0000256" key="8">
    <source>
        <dbReference type="ARBA" id="ARBA00023212"/>
    </source>
</evidence>
<evidence type="ECO:0000256" key="6">
    <source>
        <dbReference type="ARBA" id="ARBA00022776"/>
    </source>
</evidence>
<dbReference type="Pfam" id="PF14580">
    <property type="entry name" value="LRR_9"/>
    <property type="match status" value="1"/>
</dbReference>
<dbReference type="FunFam" id="3.80.10.10:FF:000148">
    <property type="entry name" value="Leucine rich repeat and coiled-coil centrosomal protein 1"/>
    <property type="match status" value="1"/>
</dbReference>
<dbReference type="AlphaFoldDB" id="A0A1U7U007"/>
<feature type="coiled-coil region" evidence="13">
    <location>
        <begin position="691"/>
        <end position="729"/>
    </location>
</feature>
<dbReference type="PANTHER" id="PTHR15454:SF34">
    <property type="entry name" value="LEUCINE-RICH REPEAT AND COILED-COIL DOMAIN-CONTAINING PROTEIN 1"/>
    <property type="match status" value="1"/>
</dbReference>
<evidence type="ECO:0000256" key="4">
    <source>
        <dbReference type="ARBA" id="ARBA00022618"/>
    </source>
</evidence>
<dbReference type="RefSeq" id="XP_008063415.1">
    <property type="nucleotide sequence ID" value="XM_008065224.2"/>
</dbReference>
<dbReference type="OrthoDB" id="7451790at2759"/>
<dbReference type="GO" id="GO:0005813">
    <property type="term" value="C:centrosome"/>
    <property type="evidence" value="ECO:0007669"/>
    <property type="project" value="TreeGrafter"/>
</dbReference>
<gene>
    <name evidence="16" type="primary">LRRCC1</name>
</gene>
<feature type="region of interest" description="Disordered" evidence="14">
    <location>
        <begin position="310"/>
        <end position="338"/>
    </location>
</feature>
<feature type="coiled-coil region" evidence="13">
    <location>
        <begin position="418"/>
        <end position="455"/>
    </location>
</feature>
<protein>
    <recommendedName>
        <fullName evidence="12">Leucine-rich repeat and coiled-coil domain-containing protein 1</fullName>
    </recommendedName>
</protein>
<name>A0A1U7U007_CARSF</name>
<evidence type="ECO:0000256" key="11">
    <source>
        <dbReference type="ARBA" id="ARBA00061329"/>
    </source>
</evidence>
<evidence type="ECO:0000313" key="15">
    <source>
        <dbReference type="Proteomes" id="UP000189704"/>
    </source>
</evidence>
<keyword evidence="7 13" id="KW-0175">Coiled coil</keyword>
<evidence type="ECO:0000256" key="10">
    <source>
        <dbReference type="ARBA" id="ARBA00054059"/>
    </source>
</evidence>
<dbReference type="SUPFAM" id="SSF52058">
    <property type="entry name" value="L domain-like"/>
    <property type="match status" value="1"/>
</dbReference>
<dbReference type="GO" id="GO:0005737">
    <property type="term" value="C:cytoplasm"/>
    <property type="evidence" value="ECO:0007669"/>
    <property type="project" value="TreeGrafter"/>
</dbReference>